<dbReference type="InterPro" id="IPR050129">
    <property type="entry name" value="Zn_alcohol_dh"/>
</dbReference>
<proteinExistence type="predicted"/>
<dbReference type="PANTHER" id="PTHR43401:SF2">
    <property type="entry name" value="L-THREONINE 3-DEHYDROGENASE"/>
    <property type="match status" value="1"/>
</dbReference>
<dbReference type="SUPFAM" id="SSF50129">
    <property type="entry name" value="GroES-like"/>
    <property type="match status" value="1"/>
</dbReference>
<dbReference type="InterPro" id="IPR011032">
    <property type="entry name" value="GroES-like_sf"/>
</dbReference>
<dbReference type="Gene3D" id="3.40.50.720">
    <property type="entry name" value="NAD(P)-binding Rossmann-like Domain"/>
    <property type="match status" value="1"/>
</dbReference>
<name>A0A9D1I6Z9_9CLOT</name>
<evidence type="ECO:0000256" key="1">
    <source>
        <dbReference type="ARBA" id="ARBA00023002"/>
    </source>
</evidence>
<organism evidence="4 5">
    <name type="scientific">Candidatus Egerieisoma faecipullorum</name>
    <dbReference type="NCBI Taxonomy" id="2840963"/>
    <lineage>
        <taxon>Bacteria</taxon>
        <taxon>Bacillati</taxon>
        <taxon>Bacillota</taxon>
        <taxon>Clostridia</taxon>
        <taxon>Eubacteriales</taxon>
        <taxon>Clostridiaceae</taxon>
        <taxon>Clostridiaceae incertae sedis</taxon>
        <taxon>Candidatus Egerieisoma</taxon>
    </lineage>
</organism>
<sequence>MKTKAVRLYGKEDLRLEEFDLPEMKEDEILAHIISDSVCMSTYKAMEQGSDHKRVPNDIDRNPVIVGHEFCGEIVKVGSKWQHKFKPGQKFSIQPAMNYKGSLDAPGYSYRYIGGSATYVIIPNEVMETNCLLEYHNDAFFYGSVAEPMSCIVGTYHAMYHTKNGSYVHNMGIVEGGNMAILAGVGPMGIGAIDYAIHCDRKPGLLVVTDIDEARLKRAASIYTVEEAAKNGVKLVYVNTNTTPDAENYIMGLTGNKGFDDVMVFAPVRSVVEMGDRLLGKDGCLNFFAGPANSEFKAEFNFYNVHYASTHVVGTSGGNTQDMIESIEMMNKGLLNTASMITHIGGLNSVVDTVMNLPKIPGGKKLIYTNIDLPLTAIADFEKLGETDEMFRALDEICKRHNQLWNAEAEKYLLANAKAI</sequence>
<evidence type="ECO:0000259" key="2">
    <source>
        <dbReference type="Pfam" id="PF00107"/>
    </source>
</evidence>
<dbReference type="Proteomes" id="UP000824089">
    <property type="component" value="Unassembled WGS sequence"/>
</dbReference>
<evidence type="ECO:0000313" key="4">
    <source>
        <dbReference type="EMBL" id="HIU28887.1"/>
    </source>
</evidence>
<dbReference type="Pfam" id="PF00107">
    <property type="entry name" value="ADH_zinc_N"/>
    <property type="match status" value="1"/>
</dbReference>
<protein>
    <submittedName>
        <fullName evidence="4">Zinc-binding dehydrogenase</fullName>
    </submittedName>
</protein>
<dbReference type="InterPro" id="IPR036291">
    <property type="entry name" value="NAD(P)-bd_dom_sf"/>
</dbReference>
<dbReference type="AlphaFoldDB" id="A0A9D1I6Z9"/>
<dbReference type="InterPro" id="IPR013154">
    <property type="entry name" value="ADH-like_N"/>
</dbReference>
<dbReference type="Gene3D" id="3.90.180.10">
    <property type="entry name" value="Medium-chain alcohol dehydrogenases, catalytic domain"/>
    <property type="match status" value="1"/>
</dbReference>
<dbReference type="InterPro" id="IPR013149">
    <property type="entry name" value="ADH-like_C"/>
</dbReference>
<evidence type="ECO:0000259" key="3">
    <source>
        <dbReference type="Pfam" id="PF08240"/>
    </source>
</evidence>
<dbReference type="EMBL" id="DVMM01000021">
    <property type="protein sequence ID" value="HIU28887.1"/>
    <property type="molecule type" value="Genomic_DNA"/>
</dbReference>
<dbReference type="PANTHER" id="PTHR43401">
    <property type="entry name" value="L-THREONINE 3-DEHYDROGENASE"/>
    <property type="match status" value="1"/>
</dbReference>
<dbReference type="GO" id="GO:0016491">
    <property type="term" value="F:oxidoreductase activity"/>
    <property type="evidence" value="ECO:0007669"/>
    <property type="project" value="UniProtKB-KW"/>
</dbReference>
<dbReference type="SUPFAM" id="SSF51735">
    <property type="entry name" value="NAD(P)-binding Rossmann-fold domains"/>
    <property type="match status" value="1"/>
</dbReference>
<feature type="domain" description="Alcohol dehydrogenase-like C-terminal" evidence="2">
    <location>
        <begin position="188"/>
        <end position="331"/>
    </location>
</feature>
<evidence type="ECO:0000313" key="5">
    <source>
        <dbReference type="Proteomes" id="UP000824089"/>
    </source>
</evidence>
<comment type="caution">
    <text evidence="4">The sequence shown here is derived from an EMBL/GenBank/DDBJ whole genome shotgun (WGS) entry which is preliminary data.</text>
</comment>
<reference evidence="4" key="1">
    <citation type="submission" date="2020-10" db="EMBL/GenBank/DDBJ databases">
        <authorList>
            <person name="Gilroy R."/>
        </authorList>
    </citation>
    <scope>NUCLEOTIDE SEQUENCE</scope>
    <source>
        <strain evidence="4">CHK195-4489</strain>
    </source>
</reference>
<reference evidence="4" key="2">
    <citation type="journal article" date="2021" name="PeerJ">
        <title>Extensive microbial diversity within the chicken gut microbiome revealed by metagenomics and culture.</title>
        <authorList>
            <person name="Gilroy R."/>
            <person name="Ravi A."/>
            <person name="Getino M."/>
            <person name="Pursley I."/>
            <person name="Horton D.L."/>
            <person name="Alikhan N.F."/>
            <person name="Baker D."/>
            <person name="Gharbi K."/>
            <person name="Hall N."/>
            <person name="Watson M."/>
            <person name="Adriaenssens E.M."/>
            <person name="Foster-Nyarko E."/>
            <person name="Jarju S."/>
            <person name="Secka A."/>
            <person name="Antonio M."/>
            <person name="Oren A."/>
            <person name="Chaudhuri R.R."/>
            <person name="La Ragione R."/>
            <person name="Hildebrand F."/>
            <person name="Pallen M.J."/>
        </authorList>
    </citation>
    <scope>NUCLEOTIDE SEQUENCE</scope>
    <source>
        <strain evidence="4">CHK195-4489</strain>
    </source>
</reference>
<keyword evidence="1" id="KW-0560">Oxidoreductase</keyword>
<dbReference type="Pfam" id="PF08240">
    <property type="entry name" value="ADH_N"/>
    <property type="match status" value="1"/>
</dbReference>
<gene>
    <name evidence="4" type="ORF">IAD50_01170</name>
</gene>
<feature type="domain" description="Alcohol dehydrogenase-like N-terminal" evidence="3">
    <location>
        <begin position="26"/>
        <end position="125"/>
    </location>
</feature>
<dbReference type="CDD" id="cd08238">
    <property type="entry name" value="sorbose_phosphate_red"/>
    <property type="match status" value="1"/>
</dbReference>
<accession>A0A9D1I6Z9</accession>